<feature type="non-terminal residue" evidence="2">
    <location>
        <position position="261"/>
    </location>
</feature>
<proteinExistence type="predicted"/>
<accession>X0WJR7</accession>
<feature type="coiled-coil region" evidence="1">
    <location>
        <begin position="131"/>
        <end position="158"/>
    </location>
</feature>
<feature type="non-terminal residue" evidence="2">
    <location>
        <position position="1"/>
    </location>
</feature>
<protein>
    <submittedName>
        <fullName evidence="2">Uncharacterized protein</fullName>
    </submittedName>
</protein>
<evidence type="ECO:0000313" key="2">
    <source>
        <dbReference type="EMBL" id="GAG24758.1"/>
    </source>
</evidence>
<sequence length="261" mass="29842">TGRVVGVMRMGNWIVDVEQEILDAVNEEHGMPDLPDSVEGILKEIDEEYGEDQEGQTAKELEKQYDEEEIDENDLRGNLSELRNEDYQYADAVYADSGQDLAEILDSMGWDSEVGQTILKVMETEGWEAWRNNWGDELSDAEERIRDQRTRLADANTISEKVLAINLALNEEHVYGTMAEHMDIGKDELQSLSEMGDSIKSFNDLVRREYKDLGLSSRQQMMIAKTSPVPWAYSQLLKVVQTAKDMPKKVASLKNWFQKQN</sequence>
<organism evidence="2">
    <name type="scientific">marine sediment metagenome</name>
    <dbReference type="NCBI Taxonomy" id="412755"/>
    <lineage>
        <taxon>unclassified sequences</taxon>
        <taxon>metagenomes</taxon>
        <taxon>ecological metagenomes</taxon>
    </lineage>
</organism>
<dbReference type="EMBL" id="BARS01032022">
    <property type="protein sequence ID" value="GAG24758.1"/>
    <property type="molecule type" value="Genomic_DNA"/>
</dbReference>
<feature type="coiled-coil region" evidence="1">
    <location>
        <begin position="51"/>
        <end position="85"/>
    </location>
</feature>
<gene>
    <name evidence="2" type="ORF">S01H1_49753</name>
</gene>
<dbReference type="AlphaFoldDB" id="X0WJR7"/>
<comment type="caution">
    <text evidence="2">The sequence shown here is derived from an EMBL/GenBank/DDBJ whole genome shotgun (WGS) entry which is preliminary data.</text>
</comment>
<keyword evidence="1" id="KW-0175">Coiled coil</keyword>
<name>X0WJR7_9ZZZZ</name>
<evidence type="ECO:0000256" key="1">
    <source>
        <dbReference type="SAM" id="Coils"/>
    </source>
</evidence>
<reference evidence="2" key="1">
    <citation type="journal article" date="2014" name="Front. Microbiol.">
        <title>High frequency of phylogenetically diverse reductive dehalogenase-homologous genes in deep subseafloor sedimentary metagenomes.</title>
        <authorList>
            <person name="Kawai M."/>
            <person name="Futagami T."/>
            <person name="Toyoda A."/>
            <person name="Takaki Y."/>
            <person name="Nishi S."/>
            <person name="Hori S."/>
            <person name="Arai W."/>
            <person name="Tsubouchi T."/>
            <person name="Morono Y."/>
            <person name="Uchiyama I."/>
            <person name="Ito T."/>
            <person name="Fujiyama A."/>
            <person name="Inagaki F."/>
            <person name="Takami H."/>
        </authorList>
    </citation>
    <scope>NUCLEOTIDE SEQUENCE</scope>
    <source>
        <strain evidence="2">Expedition CK06-06</strain>
    </source>
</reference>